<keyword evidence="3" id="KW-0862">Zinc</keyword>
<dbReference type="InterPro" id="IPR036420">
    <property type="entry name" value="BRCT_dom_sf"/>
</dbReference>
<feature type="region of interest" description="Disordered" evidence="5">
    <location>
        <begin position="438"/>
        <end position="481"/>
    </location>
</feature>
<dbReference type="SUPFAM" id="SSF52113">
    <property type="entry name" value="BRCT domain"/>
    <property type="match status" value="3"/>
</dbReference>
<dbReference type="Pfam" id="PF00533">
    <property type="entry name" value="BRCT"/>
    <property type="match status" value="2"/>
</dbReference>
<evidence type="ECO:0000313" key="8">
    <source>
        <dbReference type="EMBL" id="KAJ7977643.1"/>
    </source>
</evidence>
<feature type="domain" description="PHD-type" evidence="6">
    <location>
        <begin position="1205"/>
        <end position="1261"/>
    </location>
</feature>
<dbReference type="KEGG" id="qsa:O6P43_007236"/>
<dbReference type="PANTHER" id="PTHR47181">
    <property type="entry name" value="BRCA1 C TERMINUS DOMAIN CONTAINING PROTEIN, EXPRESSED"/>
    <property type="match status" value="1"/>
</dbReference>
<reference evidence="8" key="1">
    <citation type="journal article" date="2023" name="Science">
        <title>Elucidation of the pathway for biosynthesis of saponin adjuvants from the soapbark tree.</title>
        <authorList>
            <person name="Reed J."/>
            <person name="Orme A."/>
            <person name="El-Demerdash A."/>
            <person name="Owen C."/>
            <person name="Martin L.B.B."/>
            <person name="Misra R.C."/>
            <person name="Kikuchi S."/>
            <person name="Rejzek M."/>
            <person name="Martin A.C."/>
            <person name="Harkess A."/>
            <person name="Leebens-Mack J."/>
            <person name="Louveau T."/>
            <person name="Stephenson M.J."/>
            <person name="Osbourn A."/>
        </authorList>
    </citation>
    <scope>NUCLEOTIDE SEQUENCE</scope>
    <source>
        <strain evidence="8">S10</strain>
    </source>
</reference>
<feature type="compositionally biased region" description="Basic and acidic residues" evidence="5">
    <location>
        <begin position="871"/>
        <end position="883"/>
    </location>
</feature>
<dbReference type="InterPro" id="IPR019787">
    <property type="entry name" value="Znf_PHD-finger"/>
</dbReference>
<dbReference type="CDD" id="cd17738">
    <property type="entry name" value="BRCT_TopBP1_rpt7"/>
    <property type="match status" value="1"/>
</dbReference>
<dbReference type="InterPro" id="IPR001357">
    <property type="entry name" value="BRCT_dom"/>
</dbReference>
<feature type="region of interest" description="Disordered" evidence="5">
    <location>
        <begin position="733"/>
        <end position="753"/>
    </location>
</feature>
<feature type="region of interest" description="Disordered" evidence="5">
    <location>
        <begin position="821"/>
        <end position="946"/>
    </location>
</feature>
<evidence type="ECO:0000313" key="9">
    <source>
        <dbReference type="Proteomes" id="UP001163823"/>
    </source>
</evidence>
<feature type="compositionally biased region" description="Basic and acidic residues" evidence="5">
    <location>
        <begin position="899"/>
        <end position="913"/>
    </location>
</feature>
<accession>A0AAD7QA02</accession>
<keyword evidence="9" id="KW-1185">Reference proteome</keyword>
<dbReference type="PANTHER" id="PTHR47181:SF2">
    <property type="entry name" value="BRCA1 C TERMINUS DOMAIN CONTAINING PROTEIN, EXPRESSED"/>
    <property type="match status" value="1"/>
</dbReference>
<dbReference type="GO" id="GO:0008270">
    <property type="term" value="F:zinc ion binding"/>
    <property type="evidence" value="ECO:0007669"/>
    <property type="project" value="UniProtKB-KW"/>
</dbReference>
<dbReference type="EMBL" id="JARAOO010000003">
    <property type="protein sequence ID" value="KAJ7977643.1"/>
    <property type="molecule type" value="Genomic_DNA"/>
</dbReference>
<feature type="compositionally biased region" description="Basic and acidic residues" evidence="5">
    <location>
        <begin position="733"/>
        <end position="744"/>
    </location>
</feature>
<feature type="compositionally biased region" description="Basic and acidic residues" evidence="5">
    <location>
        <begin position="329"/>
        <end position="338"/>
    </location>
</feature>
<evidence type="ECO:0000259" key="7">
    <source>
        <dbReference type="PROSITE" id="PS50172"/>
    </source>
</evidence>
<feature type="domain" description="BRCT" evidence="7">
    <location>
        <begin position="6"/>
        <end position="96"/>
    </location>
</feature>
<evidence type="ECO:0000259" key="6">
    <source>
        <dbReference type="PROSITE" id="PS50016"/>
    </source>
</evidence>
<evidence type="ECO:0000256" key="2">
    <source>
        <dbReference type="ARBA" id="ARBA00022771"/>
    </source>
</evidence>
<dbReference type="PROSITE" id="PS50016">
    <property type="entry name" value="ZF_PHD_2"/>
    <property type="match status" value="1"/>
</dbReference>
<feature type="domain" description="BRCT" evidence="7">
    <location>
        <begin position="109"/>
        <end position="193"/>
    </location>
</feature>
<dbReference type="Proteomes" id="UP001163823">
    <property type="component" value="Chromosome 3"/>
</dbReference>
<proteinExistence type="predicted"/>
<feature type="region of interest" description="Disordered" evidence="5">
    <location>
        <begin position="308"/>
        <end position="380"/>
    </location>
</feature>
<sequence>MLETNYLSKMFLNVRFVLSGFDPISENKVRAKLVNCGGVDIGLYSQNCTHVIVDKLVYDDPKCVAARNDGKTLVTALWVDHSFDLGMPVDATSIMYRPLKDLNGISGAKNLLICLTGYQRQDRDDIMTMVDLMGAQFSKPLVANKVTHLICYKFEGEKYELAKRLKTIKLVNHRWLEDCLRDWVLLPEEKYDKSGYELEMMEAEAKDSEEETEDATLRQSEGRRIDKSPQNLKTNIGNEYRSDQLSRFLHVDDPNLSCQVLAISKDEAFGELPDVHFRTPDPRSNDVSKEVGCRNHCVSMNASSVQLPDPDVGISESRKVGNDLTSSRSIERPSHSDAKVNAGSYSRNTSRRFTLPRYSEERSDDVIGHSKSPLGDLNYGDGDDLENLSSRMGKARDGISSPCIDGSQKGTDLVHGGESNCRLPQKRISEVSYTNLKLPKVSPDGKLSDRSPAANCKTQESRPTSLSDCPETNDHFSAGNGSYNLDHNANLSAAQNSKVTVSSSKTAPDTLKSMNVQDNNAYQKTPQTSIQSLSESFCNANLSAAQNSKFSVSTSKTSSITLKSMDVQDDSAYQKTPQTNMLSLSESIYKNPDIADGDMGRNFHDVYEEQPQNEKQDVECASPINRTSEIESSGGIAHLNLCKEGSDNLVNKPPRKKMFAKKSFASRSKLIDTANKKGAFYLSKTTSCDTGSRLSAQCEETGDYKKSLDADKLELYTPTVDAETVSKEENVIKSKENAESRTDLMDDETEAPEDKVEYELEKVPDENKSEVVTLSKKAEIRTEETSKSMPIVVKSDDGHALVEDQIGTEPQKAVCDRNVEMADSNLEGPGVKGKVNKVKKRPMGKTKKRTTPVARGALKTKEAADEVEIQSETKDESEMETQKKALRPSRKNESYSSFEVEKENKPVTDDGRNISHGKHCGDGKSAMKPRVKEKKTNIQKSKKTSLDLPSGKVQNLVKIEPVCFILSGHRLQRKEFQQVIRRLKGRFCRDSHQWSYQATHFIAPDPIRRTEKFFAAAASGRWILKTDYLAASSQAGKFLQEEPYEWHKNGLSQDGAINMEAPRKWRLLRERTGHGAFYGMRIIVYGDCIAPPLDTLKRVVKAGDGAILATAPPYTRFLDTGVDYAIVSPGMLRVDLWIQEFLKHEIPCVVADYLVEYVCKPGFSLDRHVLYSTHTWAGRSYNKLQSIAEDIVEEFKPLDDCDNSDITCQVCGSRDRGDVMLICGDEGGSVGCGVGTHIDCCDPPLHDIPDEDWFCPKCSTSKNCSNSSRKRKKVVSSTSKTK</sequence>
<dbReference type="Gene3D" id="3.40.50.10190">
    <property type="entry name" value="BRCT domain"/>
    <property type="match status" value="4"/>
</dbReference>
<feature type="compositionally biased region" description="Basic and acidic residues" evidence="5">
    <location>
        <begin position="358"/>
        <end position="368"/>
    </location>
</feature>
<dbReference type="PROSITE" id="PS50172">
    <property type="entry name" value="BRCT"/>
    <property type="match status" value="3"/>
</dbReference>
<evidence type="ECO:0000256" key="1">
    <source>
        <dbReference type="ARBA" id="ARBA00022723"/>
    </source>
</evidence>
<dbReference type="InterPro" id="IPR044254">
    <property type="entry name" value="At4g02110-like"/>
</dbReference>
<name>A0AAD7QA02_QUISA</name>
<gene>
    <name evidence="8" type="ORF">O6P43_007236</name>
</gene>
<keyword evidence="2 4" id="KW-0863">Zinc-finger</keyword>
<dbReference type="InterPro" id="IPR011011">
    <property type="entry name" value="Znf_FYVE_PHD"/>
</dbReference>
<organism evidence="8 9">
    <name type="scientific">Quillaja saponaria</name>
    <name type="common">Soap bark tree</name>
    <dbReference type="NCBI Taxonomy" id="32244"/>
    <lineage>
        <taxon>Eukaryota</taxon>
        <taxon>Viridiplantae</taxon>
        <taxon>Streptophyta</taxon>
        <taxon>Embryophyta</taxon>
        <taxon>Tracheophyta</taxon>
        <taxon>Spermatophyta</taxon>
        <taxon>Magnoliopsida</taxon>
        <taxon>eudicotyledons</taxon>
        <taxon>Gunneridae</taxon>
        <taxon>Pentapetalae</taxon>
        <taxon>rosids</taxon>
        <taxon>fabids</taxon>
        <taxon>Fabales</taxon>
        <taxon>Quillajaceae</taxon>
        <taxon>Quillaja</taxon>
    </lineage>
</organism>
<dbReference type="SMART" id="SM00292">
    <property type="entry name" value="BRCT"/>
    <property type="match status" value="4"/>
</dbReference>
<dbReference type="InterPro" id="IPR001965">
    <property type="entry name" value="Znf_PHD"/>
</dbReference>
<comment type="caution">
    <text evidence="8">The sequence shown here is derived from an EMBL/GenBank/DDBJ whole genome shotgun (WGS) entry which is preliminary data.</text>
</comment>
<feature type="compositionally biased region" description="Basic residues" evidence="5">
    <location>
        <begin position="834"/>
        <end position="850"/>
    </location>
</feature>
<dbReference type="InterPro" id="IPR013083">
    <property type="entry name" value="Znf_RING/FYVE/PHD"/>
</dbReference>
<dbReference type="Pfam" id="PF00628">
    <property type="entry name" value="PHD"/>
    <property type="match status" value="1"/>
</dbReference>
<evidence type="ECO:0000256" key="3">
    <source>
        <dbReference type="ARBA" id="ARBA00022833"/>
    </source>
</evidence>
<evidence type="ECO:0000256" key="4">
    <source>
        <dbReference type="PROSITE-ProRule" id="PRU00146"/>
    </source>
</evidence>
<dbReference type="SMART" id="SM00249">
    <property type="entry name" value="PHD"/>
    <property type="match status" value="1"/>
</dbReference>
<dbReference type="Pfam" id="PF12738">
    <property type="entry name" value="PTCB-BRCT"/>
    <property type="match status" value="1"/>
</dbReference>
<feature type="region of interest" description="Disordered" evidence="5">
    <location>
        <begin position="393"/>
        <end position="418"/>
    </location>
</feature>
<dbReference type="SUPFAM" id="SSF57903">
    <property type="entry name" value="FYVE/PHD zinc finger"/>
    <property type="match status" value="1"/>
</dbReference>
<keyword evidence="1" id="KW-0479">Metal-binding</keyword>
<dbReference type="Gene3D" id="3.30.40.10">
    <property type="entry name" value="Zinc/RING finger domain, C3HC4 (zinc finger)"/>
    <property type="match status" value="1"/>
</dbReference>
<dbReference type="CDD" id="cd17730">
    <property type="entry name" value="BRCT_PAXIP1_rpt4"/>
    <property type="match status" value="1"/>
</dbReference>
<feature type="domain" description="BRCT" evidence="7">
    <location>
        <begin position="964"/>
        <end position="1046"/>
    </location>
</feature>
<feature type="compositionally biased region" description="Polar residues" evidence="5">
    <location>
        <begin position="456"/>
        <end position="467"/>
    </location>
</feature>
<feature type="compositionally biased region" description="Polar residues" evidence="5">
    <location>
        <begin position="343"/>
        <end position="352"/>
    </location>
</feature>
<protein>
    <submittedName>
        <fullName evidence="8">BRCT domain-containing protein</fullName>
    </submittedName>
</protein>
<evidence type="ECO:0000256" key="5">
    <source>
        <dbReference type="SAM" id="MobiDB-lite"/>
    </source>
</evidence>